<organism evidence="2 3">
    <name type="scientific">Rousettus aegyptiacus</name>
    <name type="common">Egyptian fruit bat</name>
    <name type="synonym">Pteropus aegyptiacus</name>
    <dbReference type="NCBI Taxonomy" id="9407"/>
    <lineage>
        <taxon>Eukaryota</taxon>
        <taxon>Metazoa</taxon>
        <taxon>Chordata</taxon>
        <taxon>Craniata</taxon>
        <taxon>Vertebrata</taxon>
        <taxon>Euteleostomi</taxon>
        <taxon>Mammalia</taxon>
        <taxon>Eutheria</taxon>
        <taxon>Laurasiatheria</taxon>
        <taxon>Chiroptera</taxon>
        <taxon>Yinpterochiroptera</taxon>
        <taxon>Pteropodoidea</taxon>
        <taxon>Pteropodidae</taxon>
        <taxon>Rousettinae</taxon>
        <taxon>Rousettus</taxon>
    </lineage>
</organism>
<evidence type="ECO:0000313" key="2">
    <source>
        <dbReference type="EMBL" id="KAF6457041.1"/>
    </source>
</evidence>
<evidence type="ECO:0000256" key="1">
    <source>
        <dbReference type="SAM" id="MobiDB-lite"/>
    </source>
</evidence>
<proteinExistence type="predicted"/>
<feature type="region of interest" description="Disordered" evidence="1">
    <location>
        <begin position="34"/>
        <end position="74"/>
    </location>
</feature>
<accession>A0A7J8GB35</accession>
<dbReference type="EMBL" id="JACASE010000006">
    <property type="protein sequence ID" value="KAF6457041.1"/>
    <property type="molecule type" value="Genomic_DNA"/>
</dbReference>
<name>A0A7J8GB35_ROUAE</name>
<comment type="caution">
    <text evidence="2">The sequence shown here is derived from an EMBL/GenBank/DDBJ whole genome shotgun (WGS) entry which is preliminary data.</text>
</comment>
<dbReference type="Proteomes" id="UP000593571">
    <property type="component" value="Unassembled WGS sequence"/>
</dbReference>
<protein>
    <submittedName>
        <fullName evidence="2">Uncharacterized protein</fullName>
    </submittedName>
</protein>
<gene>
    <name evidence="2" type="ORF">HJG63_011637</name>
</gene>
<evidence type="ECO:0000313" key="3">
    <source>
        <dbReference type="Proteomes" id="UP000593571"/>
    </source>
</evidence>
<dbReference type="AlphaFoldDB" id="A0A7J8GB35"/>
<reference evidence="2 3" key="1">
    <citation type="journal article" date="2020" name="Nature">
        <title>Six reference-quality genomes reveal evolution of bat adaptations.</title>
        <authorList>
            <person name="Jebb D."/>
            <person name="Huang Z."/>
            <person name="Pippel M."/>
            <person name="Hughes G.M."/>
            <person name="Lavrichenko K."/>
            <person name="Devanna P."/>
            <person name="Winkler S."/>
            <person name="Jermiin L.S."/>
            <person name="Skirmuntt E.C."/>
            <person name="Katzourakis A."/>
            <person name="Burkitt-Gray L."/>
            <person name="Ray D.A."/>
            <person name="Sullivan K.A.M."/>
            <person name="Roscito J.G."/>
            <person name="Kirilenko B.M."/>
            <person name="Davalos L.M."/>
            <person name="Corthals A.P."/>
            <person name="Power M.L."/>
            <person name="Jones G."/>
            <person name="Ransome R.D."/>
            <person name="Dechmann D.K.N."/>
            <person name="Locatelli A.G."/>
            <person name="Puechmaille S.J."/>
            <person name="Fedrigo O."/>
            <person name="Jarvis E.D."/>
            <person name="Hiller M."/>
            <person name="Vernes S.C."/>
            <person name="Myers E.W."/>
            <person name="Teeling E.C."/>
        </authorList>
    </citation>
    <scope>NUCLEOTIDE SEQUENCE [LARGE SCALE GENOMIC DNA]</scope>
    <source>
        <strain evidence="2">MRouAeg1</strain>
        <tissue evidence="2">Muscle</tissue>
    </source>
</reference>
<feature type="compositionally biased region" description="Polar residues" evidence="1">
    <location>
        <begin position="51"/>
        <end position="66"/>
    </location>
</feature>
<sequence length="127" mass="13601">MACLILPRARASIPAKVPAPLRSSSTLHYYRAKSRENYSSHSASLRDISKSGDSGQMASGLPSHSQVGRGKRVQSEASLTASVVGLQSLRSSQVRADAAPTAFCHSLGGPPRPRDWYSELVGRLLQI</sequence>
<keyword evidence="3" id="KW-1185">Reference proteome</keyword>